<evidence type="ECO:0000313" key="2">
    <source>
        <dbReference type="EMBL" id="EWC59669.1"/>
    </source>
</evidence>
<sequence length="194" mass="21486">MLTGTSRDRLRHWHSTGLFSPEIATEPRLLYSFRDVVALRTVVRLRASTSLQNIRRAFENMSALDLTEHPSRYRFGTDGKTIGLIDEAGNAVDLVGKPGQYEVLSLAEIFGAFENRRGEQVVDFLRPRSHLEVRAGRLGGWPTIADTRIGYDTVASLVSGGDVSLERVAYFYPGVSAAAARDAVDFDRLVRDSA</sequence>
<dbReference type="eggNOG" id="COG2442">
    <property type="taxonomic scope" value="Bacteria"/>
</dbReference>
<dbReference type="InterPro" id="IPR009057">
    <property type="entry name" value="Homeodomain-like_sf"/>
</dbReference>
<accession>W7J0N1</accession>
<dbReference type="GO" id="GO:0006355">
    <property type="term" value="P:regulation of DNA-templated transcription"/>
    <property type="evidence" value="ECO:0007669"/>
    <property type="project" value="InterPro"/>
</dbReference>
<keyword evidence="3" id="KW-1185">Reference proteome</keyword>
<evidence type="ECO:0000313" key="3">
    <source>
        <dbReference type="Proteomes" id="UP000019277"/>
    </source>
</evidence>
<dbReference type="Gene3D" id="1.10.1660.10">
    <property type="match status" value="1"/>
</dbReference>
<protein>
    <recommendedName>
        <fullName evidence="1">HTH merR-type domain-containing protein</fullName>
    </recommendedName>
</protein>
<dbReference type="STRING" id="909613.UO65_5036"/>
<dbReference type="Pfam" id="PF04255">
    <property type="entry name" value="DUF433"/>
    <property type="match status" value="1"/>
</dbReference>
<dbReference type="Proteomes" id="UP000019277">
    <property type="component" value="Unassembled WGS sequence"/>
</dbReference>
<dbReference type="PROSITE" id="PS50937">
    <property type="entry name" value="HTH_MERR_2"/>
    <property type="match status" value="1"/>
</dbReference>
<dbReference type="SUPFAM" id="SSF46955">
    <property type="entry name" value="Putative DNA-binding domain"/>
    <property type="match status" value="1"/>
</dbReference>
<proteinExistence type="predicted"/>
<dbReference type="PATRIC" id="fig|909613.9.peg.5033"/>
<gene>
    <name evidence="2" type="ORF">UO65_5036</name>
</gene>
<organism evidence="2 3">
    <name type="scientific">Actinokineospora spheciospongiae</name>
    <dbReference type="NCBI Taxonomy" id="909613"/>
    <lineage>
        <taxon>Bacteria</taxon>
        <taxon>Bacillati</taxon>
        <taxon>Actinomycetota</taxon>
        <taxon>Actinomycetes</taxon>
        <taxon>Pseudonocardiales</taxon>
        <taxon>Pseudonocardiaceae</taxon>
        <taxon>Actinokineospora</taxon>
    </lineage>
</organism>
<dbReference type="InterPro" id="IPR036388">
    <property type="entry name" value="WH-like_DNA-bd_sf"/>
</dbReference>
<dbReference type="InterPro" id="IPR009061">
    <property type="entry name" value="DNA-bd_dom_put_sf"/>
</dbReference>
<name>W7J0N1_9PSEU</name>
<evidence type="ECO:0000259" key="1">
    <source>
        <dbReference type="PROSITE" id="PS50937"/>
    </source>
</evidence>
<feature type="domain" description="HTH merR-type" evidence="1">
    <location>
        <begin position="1"/>
        <end position="60"/>
    </location>
</feature>
<dbReference type="EMBL" id="AYXG01000190">
    <property type="protein sequence ID" value="EWC59669.1"/>
    <property type="molecule type" value="Genomic_DNA"/>
</dbReference>
<dbReference type="InterPro" id="IPR000551">
    <property type="entry name" value="MerR-type_HTH_dom"/>
</dbReference>
<dbReference type="Gene3D" id="1.10.10.10">
    <property type="entry name" value="Winged helix-like DNA-binding domain superfamily/Winged helix DNA-binding domain"/>
    <property type="match status" value="1"/>
</dbReference>
<reference evidence="2 3" key="1">
    <citation type="journal article" date="2014" name="Genome Announc.">
        <title>Draft Genome Sequence of the Antitrypanosomally Active Sponge-Associated Bacterium Actinokineospora sp. Strain EG49.</title>
        <authorList>
            <person name="Harjes J."/>
            <person name="Ryu T."/>
            <person name="Abdelmohsen U.R."/>
            <person name="Moitinho-Silva L."/>
            <person name="Horn H."/>
            <person name="Ravasi T."/>
            <person name="Hentschel U."/>
        </authorList>
    </citation>
    <scope>NUCLEOTIDE SEQUENCE [LARGE SCALE GENOMIC DNA]</scope>
    <source>
        <strain evidence="2 3">EG49</strain>
    </source>
</reference>
<dbReference type="Pfam" id="PF13411">
    <property type="entry name" value="MerR_1"/>
    <property type="match status" value="1"/>
</dbReference>
<comment type="caution">
    <text evidence="2">The sequence shown here is derived from an EMBL/GenBank/DDBJ whole genome shotgun (WGS) entry which is preliminary data.</text>
</comment>
<dbReference type="RefSeq" id="WP_233427826.1">
    <property type="nucleotide sequence ID" value="NZ_AYXG01000190.1"/>
</dbReference>
<dbReference type="GO" id="GO:0003677">
    <property type="term" value="F:DNA binding"/>
    <property type="evidence" value="ECO:0007669"/>
    <property type="project" value="InterPro"/>
</dbReference>
<dbReference type="InterPro" id="IPR007367">
    <property type="entry name" value="DUF433"/>
</dbReference>
<dbReference type="AlphaFoldDB" id="W7J0N1"/>
<dbReference type="SUPFAM" id="SSF46689">
    <property type="entry name" value="Homeodomain-like"/>
    <property type="match status" value="1"/>
</dbReference>